<reference evidence="1 2" key="2">
    <citation type="journal article" date="2010" name="Nucleic Acids Res.">
        <title>BeetleBase in 2010: revisions to provide comprehensive genomic information for Tribolium castaneum.</title>
        <authorList>
            <person name="Kim H.S."/>
            <person name="Murphy T."/>
            <person name="Xia J."/>
            <person name="Caragea D."/>
            <person name="Park Y."/>
            <person name="Beeman R.W."/>
            <person name="Lorenzen M.D."/>
            <person name="Butcher S."/>
            <person name="Manak J.R."/>
            <person name="Brown S.J."/>
        </authorList>
    </citation>
    <scope>GENOME REANNOTATION</scope>
    <source>
        <strain evidence="1 2">Georgia GA2</strain>
    </source>
</reference>
<dbReference type="AlphaFoldDB" id="D6W943"/>
<protein>
    <submittedName>
        <fullName evidence="1">Uncharacterized protein</fullName>
    </submittedName>
</protein>
<organism evidence="1 2">
    <name type="scientific">Tribolium castaneum</name>
    <name type="common">Red flour beetle</name>
    <dbReference type="NCBI Taxonomy" id="7070"/>
    <lineage>
        <taxon>Eukaryota</taxon>
        <taxon>Metazoa</taxon>
        <taxon>Ecdysozoa</taxon>
        <taxon>Arthropoda</taxon>
        <taxon>Hexapoda</taxon>
        <taxon>Insecta</taxon>
        <taxon>Pterygota</taxon>
        <taxon>Neoptera</taxon>
        <taxon>Endopterygota</taxon>
        <taxon>Coleoptera</taxon>
        <taxon>Polyphaga</taxon>
        <taxon>Cucujiformia</taxon>
        <taxon>Tenebrionidae</taxon>
        <taxon>Tenebrionidae incertae sedis</taxon>
        <taxon>Tribolium</taxon>
    </lineage>
</organism>
<dbReference type="Proteomes" id="UP000007266">
    <property type="component" value="Linkage group 2"/>
</dbReference>
<evidence type="ECO:0000313" key="1">
    <source>
        <dbReference type="EMBL" id="EEZ98211.1"/>
    </source>
</evidence>
<accession>D6W943</accession>
<evidence type="ECO:0000313" key="2">
    <source>
        <dbReference type="Proteomes" id="UP000007266"/>
    </source>
</evidence>
<gene>
    <name evidence="1" type="primary">GLEAN_00645</name>
    <name evidence="1" type="ORF">TcasGA2_TC000645</name>
</gene>
<keyword evidence="2" id="KW-1185">Reference proteome</keyword>
<dbReference type="EMBL" id="KQ971312">
    <property type="protein sequence ID" value="EEZ98211.1"/>
    <property type="molecule type" value="Genomic_DNA"/>
</dbReference>
<proteinExistence type="predicted"/>
<sequence length="119" mass="13187">MSNNNALGTQLQNRIRFIRIAFDASPGKISQSAEFASTGQCNLHQQKRISVAADNSFKRVSKLAVDDGSGISDVQSFPVIHADVLQLGFWLCEDQKPFAILTIDQTNWKQRHGGKKTVQ</sequence>
<name>D6W943_TRICA</name>
<dbReference type="HOGENOM" id="CLU_2064455_0_0_1"/>
<reference evidence="1 2" key="1">
    <citation type="journal article" date="2008" name="Nature">
        <title>The genome of the model beetle and pest Tribolium castaneum.</title>
        <authorList>
            <consortium name="Tribolium Genome Sequencing Consortium"/>
            <person name="Richards S."/>
            <person name="Gibbs R.A."/>
            <person name="Weinstock G.M."/>
            <person name="Brown S.J."/>
            <person name="Denell R."/>
            <person name="Beeman R.W."/>
            <person name="Gibbs R."/>
            <person name="Beeman R.W."/>
            <person name="Brown S.J."/>
            <person name="Bucher G."/>
            <person name="Friedrich M."/>
            <person name="Grimmelikhuijzen C.J."/>
            <person name="Klingler M."/>
            <person name="Lorenzen M."/>
            <person name="Richards S."/>
            <person name="Roth S."/>
            <person name="Schroder R."/>
            <person name="Tautz D."/>
            <person name="Zdobnov E.M."/>
            <person name="Muzny D."/>
            <person name="Gibbs R.A."/>
            <person name="Weinstock G.M."/>
            <person name="Attaway T."/>
            <person name="Bell S."/>
            <person name="Buhay C.J."/>
            <person name="Chandrabose M.N."/>
            <person name="Chavez D."/>
            <person name="Clerk-Blankenburg K.P."/>
            <person name="Cree A."/>
            <person name="Dao M."/>
            <person name="Davis C."/>
            <person name="Chacko J."/>
            <person name="Dinh H."/>
            <person name="Dugan-Rocha S."/>
            <person name="Fowler G."/>
            <person name="Garner T.T."/>
            <person name="Garnes J."/>
            <person name="Gnirke A."/>
            <person name="Hawes A."/>
            <person name="Hernandez J."/>
            <person name="Hines S."/>
            <person name="Holder M."/>
            <person name="Hume J."/>
            <person name="Jhangiani S.N."/>
            <person name="Joshi V."/>
            <person name="Khan Z.M."/>
            <person name="Jackson L."/>
            <person name="Kovar C."/>
            <person name="Kowis A."/>
            <person name="Lee S."/>
            <person name="Lewis L.R."/>
            <person name="Margolis J."/>
            <person name="Morgan M."/>
            <person name="Nazareth L.V."/>
            <person name="Nguyen N."/>
            <person name="Okwuonu G."/>
            <person name="Parker D."/>
            <person name="Richards S."/>
            <person name="Ruiz S.J."/>
            <person name="Santibanez J."/>
            <person name="Savard J."/>
            <person name="Scherer S.E."/>
            <person name="Schneider B."/>
            <person name="Sodergren E."/>
            <person name="Tautz D."/>
            <person name="Vattahil S."/>
            <person name="Villasana D."/>
            <person name="White C.S."/>
            <person name="Wright R."/>
            <person name="Park Y."/>
            <person name="Beeman R.W."/>
            <person name="Lord J."/>
            <person name="Oppert B."/>
            <person name="Lorenzen M."/>
            <person name="Brown S."/>
            <person name="Wang L."/>
            <person name="Savard J."/>
            <person name="Tautz D."/>
            <person name="Richards S."/>
            <person name="Weinstock G."/>
            <person name="Gibbs R.A."/>
            <person name="Liu Y."/>
            <person name="Worley K."/>
            <person name="Weinstock G."/>
            <person name="Elsik C.G."/>
            <person name="Reese J.T."/>
            <person name="Elhaik E."/>
            <person name="Landan G."/>
            <person name="Graur D."/>
            <person name="Arensburger P."/>
            <person name="Atkinson P."/>
            <person name="Beeman R.W."/>
            <person name="Beidler J."/>
            <person name="Brown S.J."/>
            <person name="Demuth J.P."/>
            <person name="Drury D.W."/>
            <person name="Du Y.Z."/>
            <person name="Fujiwara H."/>
            <person name="Lorenzen M."/>
            <person name="Maselli V."/>
            <person name="Osanai M."/>
            <person name="Park Y."/>
            <person name="Robertson H.M."/>
            <person name="Tu Z."/>
            <person name="Wang J.J."/>
            <person name="Wang S."/>
            <person name="Richards S."/>
            <person name="Song H."/>
            <person name="Zhang L."/>
            <person name="Sodergren E."/>
            <person name="Werner D."/>
            <person name="Stanke M."/>
            <person name="Morgenstern B."/>
            <person name="Solovyev V."/>
            <person name="Kosarev P."/>
            <person name="Brown G."/>
            <person name="Chen H.C."/>
            <person name="Ermolaeva O."/>
            <person name="Hlavina W."/>
            <person name="Kapustin Y."/>
            <person name="Kiryutin B."/>
            <person name="Kitts P."/>
            <person name="Maglott D."/>
            <person name="Pruitt K."/>
            <person name="Sapojnikov V."/>
            <person name="Souvorov A."/>
            <person name="Mackey A.J."/>
            <person name="Waterhouse R.M."/>
            <person name="Wyder S."/>
            <person name="Zdobnov E.M."/>
            <person name="Zdobnov E.M."/>
            <person name="Wyder S."/>
            <person name="Kriventseva E.V."/>
            <person name="Kadowaki T."/>
            <person name="Bork P."/>
            <person name="Aranda M."/>
            <person name="Bao R."/>
            <person name="Beermann A."/>
            <person name="Berns N."/>
            <person name="Bolognesi R."/>
            <person name="Bonneton F."/>
            <person name="Bopp D."/>
            <person name="Brown S.J."/>
            <person name="Bucher G."/>
            <person name="Butts T."/>
            <person name="Chaumot A."/>
            <person name="Denell R.E."/>
            <person name="Ferrier D.E."/>
            <person name="Friedrich M."/>
            <person name="Gordon C.M."/>
            <person name="Jindra M."/>
            <person name="Klingler M."/>
            <person name="Lan Q."/>
            <person name="Lattorff H.M."/>
            <person name="Laudet V."/>
            <person name="von Levetsow C."/>
            <person name="Liu Z."/>
            <person name="Lutz R."/>
            <person name="Lynch J.A."/>
            <person name="da Fonseca R.N."/>
            <person name="Posnien N."/>
            <person name="Reuter R."/>
            <person name="Roth S."/>
            <person name="Savard J."/>
            <person name="Schinko J.B."/>
            <person name="Schmitt C."/>
            <person name="Schoppmeier M."/>
            <person name="Schroder R."/>
            <person name="Shippy T.D."/>
            <person name="Simonnet F."/>
            <person name="Marques-Souza H."/>
            <person name="Tautz D."/>
            <person name="Tomoyasu Y."/>
            <person name="Trauner J."/>
            <person name="Van der Zee M."/>
            <person name="Vervoort M."/>
            <person name="Wittkopp N."/>
            <person name="Wimmer E.A."/>
            <person name="Yang X."/>
            <person name="Jones A.K."/>
            <person name="Sattelle D.B."/>
            <person name="Ebert P.R."/>
            <person name="Nelson D."/>
            <person name="Scott J.G."/>
            <person name="Beeman R.W."/>
            <person name="Muthukrishnan S."/>
            <person name="Kramer K.J."/>
            <person name="Arakane Y."/>
            <person name="Beeman R.W."/>
            <person name="Zhu Q."/>
            <person name="Hogenkamp D."/>
            <person name="Dixit R."/>
            <person name="Oppert B."/>
            <person name="Jiang H."/>
            <person name="Zou Z."/>
            <person name="Marshall J."/>
            <person name="Elpidina E."/>
            <person name="Vinokurov K."/>
            <person name="Oppert C."/>
            <person name="Zou Z."/>
            <person name="Evans J."/>
            <person name="Lu Z."/>
            <person name="Zhao P."/>
            <person name="Sumathipala N."/>
            <person name="Altincicek B."/>
            <person name="Vilcinskas A."/>
            <person name="Williams M."/>
            <person name="Hultmark D."/>
            <person name="Hetru C."/>
            <person name="Jiang H."/>
            <person name="Grimmelikhuijzen C.J."/>
            <person name="Hauser F."/>
            <person name="Cazzamali G."/>
            <person name="Williamson M."/>
            <person name="Park Y."/>
            <person name="Li B."/>
            <person name="Tanaka Y."/>
            <person name="Predel R."/>
            <person name="Neupert S."/>
            <person name="Schachtner J."/>
            <person name="Verleyen P."/>
            <person name="Raible F."/>
            <person name="Bork P."/>
            <person name="Friedrich M."/>
            <person name="Walden K.K."/>
            <person name="Robertson H.M."/>
            <person name="Angeli S."/>
            <person name="Foret S."/>
            <person name="Bucher G."/>
            <person name="Schuetz S."/>
            <person name="Maleszka R."/>
            <person name="Wimmer E.A."/>
            <person name="Beeman R.W."/>
            <person name="Lorenzen M."/>
            <person name="Tomoyasu Y."/>
            <person name="Miller S.C."/>
            <person name="Grossmann D."/>
            <person name="Bucher G."/>
        </authorList>
    </citation>
    <scope>NUCLEOTIDE SEQUENCE [LARGE SCALE GENOMIC DNA]</scope>
    <source>
        <strain evidence="1 2">Georgia GA2</strain>
    </source>
</reference>